<proteinExistence type="predicted"/>
<name>A0A0E9UQ05_ANGAN</name>
<protein>
    <submittedName>
        <fullName evidence="2">Uncharacterized protein</fullName>
    </submittedName>
</protein>
<feature type="region of interest" description="Disordered" evidence="1">
    <location>
        <begin position="51"/>
        <end position="70"/>
    </location>
</feature>
<reference evidence="2" key="1">
    <citation type="submission" date="2014-11" db="EMBL/GenBank/DDBJ databases">
        <authorList>
            <person name="Amaro Gonzalez C."/>
        </authorList>
    </citation>
    <scope>NUCLEOTIDE SEQUENCE</scope>
</reference>
<organism evidence="2">
    <name type="scientific">Anguilla anguilla</name>
    <name type="common">European freshwater eel</name>
    <name type="synonym">Muraena anguilla</name>
    <dbReference type="NCBI Taxonomy" id="7936"/>
    <lineage>
        <taxon>Eukaryota</taxon>
        <taxon>Metazoa</taxon>
        <taxon>Chordata</taxon>
        <taxon>Craniata</taxon>
        <taxon>Vertebrata</taxon>
        <taxon>Euteleostomi</taxon>
        <taxon>Actinopterygii</taxon>
        <taxon>Neopterygii</taxon>
        <taxon>Teleostei</taxon>
        <taxon>Anguilliformes</taxon>
        <taxon>Anguillidae</taxon>
        <taxon>Anguilla</taxon>
    </lineage>
</organism>
<evidence type="ECO:0000313" key="2">
    <source>
        <dbReference type="EMBL" id="JAH67053.1"/>
    </source>
</evidence>
<dbReference type="EMBL" id="GBXM01041524">
    <property type="protein sequence ID" value="JAH67053.1"/>
    <property type="molecule type" value="Transcribed_RNA"/>
</dbReference>
<reference evidence="2" key="2">
    <citation type="journal article" date="2015" name="Fish Shellfish Immunol.">
        <title>Early steps in the European eel (Anguilla anguilla)-Vibrio vulnificus interaction in the gills: Role of the RtxA13 toxin.</title>
        <authorList>
            <person name="Callol A."/>
            <person name="Pajuelo D."/>
            <person name="Ebbesson L."/>
            <person name="Teles M."/>
            <person name="MacKenzie S."/>
            <person name="Amaro C."/>
        </authorList>
    </citation>
    <scope>NUCLEOTIDE SEQUENCE</scope>
</reference>
<sequence length="86" mass="9477">MHSPHQVLRTCPMKIVRHDEVDLLPEQKTLSVVDTIGEAPLESSRLAVGTRGHANISQAPKPLRDNANRGPGLLFLESGVYLKGRR</sequence>
<accession>A0A0E9UQ05</accession>
<dbReference type="AlphaFoldDB" id="A0A0E9UQ05"/>
<evidence type="ECO:0000256" key="1">
    <source>
        <dbReference type="SAM" id="MobiDB-lite"/>
    </source>
</evidence>